<dbReference type="KEGG" id="cpsk:Q0N40_06380"/>
<accession>A0AAU0PWG3</accession>
<sequence>MGKLSDFDNELDDNHATFNPDSGIKVLDRSLLILRTATARPMNLSEICSSTGLPRATAHRLLTALHVHRLLERDKDGRWSAGPGLSELSPASSDRIIQAGMTVMRSLMEKTNESVQIYRLTGNVRTCIASIEPASGLQNTVPVGARMSLLRGSAARVLMAWAQEEMIQSIIPDAAFTEDDLAETRATGVAESIGERDPSLASVSTPIRANQGVVAALSISGPVERLRPSPQQLYGNLIREAAERINQSLQ</sequence>
<dbReference type="InterPro" id="IPR029016">
    <property type="entry name" value="GAF-like_dom_sf"/>
</dbReference>
<dbReference type="PROSITE" id="PS51077">
    <property type="entry name" value="HTH_ICLR"/>
    <property type="match status" value="1"/>
</dbReference>
<dbReference type="Pfam" id="PF09339">
    <property type="entry name" value="HTH_IclR"/>
    <property type="match status" value="1"/>
</dbReference>
<gene>
    <name evidence="6" type="ORF">Q0N40_06380</name>
</gene>
<dbReference type="InterPro" id="IPR036388">
    <property type="entry name" value="WH-like_DNA-bd_sf"/>
</dbReference>
<dbReference type="Gene3D" id="3.30.450.40">
    <property type="match status" value="1"/>
</dbReference>
<keyword evidence="3" id="KW-0804">Transcription</keyword>
<dbReference type="GO" id="GO:0003677">
    <property type="term" value="F:DNA binding"/>
    <property type="evidence" value="ECO:0007669"/>
    <property type="project" value="UniProtKB-KW"/>
</dbReference>
<dbReference type="InterPro" id="IPR014757">
    <property type="entry name" value="Tscrpt_reg_IclR_C"/>
</dbReference>
<keyword evidence="7" id="KW-1185">Reference proteome</keyword>
<evidence type="ECO:0000259" key="4">
    <source>
        <dbReference type="PROSITE" id="PS51077"/>
    </source>
</evidence>
<evidence type="ECO:0000256" key="2">
    <source>
        <dbReference type="ARBA" id="ARBA00023125"/>
    </source>
</evidence>
<dbReference type="GO" id="GO:0003700">
    <property type="term" value="F:DNA-binding transcription factor activity"/>
    <property type="evidence" value="ECO:0007669"/>
    <property type="project" value="TreeGrafter"/>
</dbReference>
<reference evidence="6 7" key="1">
    <citation type="submission" date="2023-10" db="EMBL/GenBank/DDBJ databases">
        <title>complete genome sequence of Corynebacterium pseudokroppenstedtii P15-C1.</title>
        <authorList>
            <person name="Bruggemann H."/>
            <person name="Poehlein A."/>
        </authorList>
    </citation>
    <scope>NUCLEOTIDE SEQUENCE [LARGE SCALE GENOMIC DNA]</scope>
    <source>
        <strain evidence="6 7">P15_C1</strain>
    </source>
</reference>
<evidence type="ECO:0000313" key="7">
    <source>
        <dbReference type="Proteomes" id="UP001174314"/>
    </source>
</evidence>
<dbReference type="Pfam" id="PF01614">
    <property type="entry name" value="IclR_C"/>
    <property type="match status" value="1"/>
</dbReference>
<dbReference type="Proteomes" id="UP001174314">
    <property type="component" value="Chromosome"/>
</dbReference>
<dbReference type="SUPFAM" id="SSF55781">
    <property type="entry name" value="GAF domain-like"/>
    <property type="match status" value="1"/>
</dbReference>
<evidence type="ECO:0000313" key="6">
    <source>
        <dbReference type="EMBL" id="WPF24189.1"/>
    </source>
</evidence>
<dbReference type="PANTHER" id="PTHR30136">
    <property type="entry name" value="HELIX-TURN-HELIX TRANSCRIPTIONAL REGULATOR, ICLR FAMILY"/>
    <property type="match status" value="1"/>
</dbReference>
<dbReference type="RefSeq" id="WP_204087140.1">
    <property type="nucleotide sequence ID" value="NZ_CP137757.1"/>
</dbReference>
<dbReference type="InterPro" id="IPR005471">
    <property type="entry name" value="Tscrpt_reg_IclR_N"/>
</dbReference>
<dbReference type="Gene3D" id="1.10.10.10">
    <property type="entry name" value="Winged helix-like DNA-binding domain superfamily/Winged helix DNA-binding domain"/>
    <property type="match status" value="1"/>
</dbReference>
<dbReference type="GO" id="GO:0045892">
    <property type="term" value="P:negative regulation of DNA-templated transcription"/>
    <property type="evidence" value="ECO:0007669"/>
    <property type="project" value="TreeGrafter"/>
</dbReference>
<dbReference type="InterPro" id="IPR050707">
    <property type="entry name" value="HTH_MetabolicPath_Reg"/>
</dbReference>
<proteinExistence type="predicted"/>
<feature type="domain" description="HTH iclR-type" evidence="4">
    <location>
        <begin position="24"/>
        <end position="83"/>
    </location>
</feature>
<evidence type="ECO:0000256" key="3">
    <source>
        <dbReference type="ARBA" id="ARBA00023163"/>
    </source>
</evidence>
<keyword evidence="1" id="KW-0805">Transcription regulation</keyword>
<evidence type="ECO:0000256" key="1">
    <source>
        <dbReference type="ARBA" id="ARBA00023015"/>
    </source>
</evidence>
<dbReference type="PROSITE" id="PS51078">
    <property type="entry name" value="ICLR_ED"/>
    <property type="match status" value="1"/>
</dbReference>
<dbReference type="SMART" id="SM00346">
    <property type="entry name" value="HTH_ICLR"/>
    <property type="match status" value="1"/>
</dbReference>
<dbReference type="InterPro" id="IPR036390">
    <property type="entry name" value="WH_DNA-bd_sf"/>
</dbReference>
<keyword evidence="2" id="KW-0238">DNA-binding</keyword>
<feature type="domain" description="IclR-ED" evidence="5">
    <location>
        <begin position="84"/>
        <end position="250"/>
    </location>
</feature>
<protein>
    <submittedName>
        <fullName evidence="6">IclR family transcriptional regulator</fullName>
    </submittedName>
</protein>
<dbReference type="SUPFAM" id="SSF46785">
    <property type="entry name" value="Winged helix' DNA-binding domain"/>
    <property type="match status" value="1"/>
</dbReference>
<organism evidence="6 7">
    <name type="scientific">Corynebacterium pseudokroppenstedtii</name>
    <dbReference type="NCBI Taxonomy" id="2804917"/>
    <lineage>
        <taxon>Bacteria</taxon>
        <taxon>Bacillati</taxon>
        <taxon>Actinomycetota</taxon>
        <taxon>Actinomycetes</taxon>
        <taxon>Mycobacteriales</taxon>
        <taxon>Corynebacteriaceae</taxon>
        <taxon>Corynebacterium</taxon>
    </lineage>
</organism>
<evidence type="ECO:0000259" key="5">
    <source>
        <dbReference type="PROSITE" id="PS51078"/>
    </source>
</evidence>
<dbReference type="AlphaFoldDB" id="A0AAU0PWG3"/>
<name>A0AAU0PWG3_9CORY</name>
<dbReference type="PANTHER" id="PTHR30136:SF39">
    <property type="entry name" value="TRANSCRIPTIONAL REGULATORY PROTEIN"/>
    <property type="match status" value="1"/>
</dbReference>
<dbReference type="EMBL" id="CP137757">
    <property type="protein sequence ID" value="WPF24189.1"/>
    <property type="molecule type" value="Genomic_DNA"/>
</dbReference>